<dbReference type="AlphaFoldDB" id="A0A8H3YP04"/>
<organism evidence="2 3">
    <name type="scientific">Venturia inaequalis</name>
    <name type="common">Apple scab fungus</name>
    <dbReference type="NCBI Taxonomy" id="5025"/>
    <lineage>
        <taxon>Eukaryota</taxon>
        <taxon>Fungi</taxon>
        <taxon>Dikarya</taxon>
        <taxon>Ascomycota</taxon>
        <taxon>Pezizomycotina</taxon>
        <taxon>Dothideomycetes</taxon>
        <taxon>Pleosporomycetidae</taxon>
        <taxon>Venturiales</taxon>
        <taxon>Venturiaceae</taxon>
        <taxon>Venturia</taxon>
    </lineage>
</organism>
<comment type="caution">
    <text evidence="2">The sequence shown here is derived from an EMBL/GenBank/DDBJ whole genome shotgun (WGS) entry which is preliminary data.</text>
</comment>
<dbReference type="EMBL" id="WNWS01000428">
    <property type="protein sequence ID" value="KAE9967975.1"/>
    <property type="molecule type" value="Genomic_DNA"/>
</dbReference>
<evidence type="ECO:0000313" key="2">
    <source>
        <dbReference type="EMBL" id="KAE9967975.1"/>
    </source>
</evidence>
<sequence>MGYRDLDPVSASCPQWHRQAFEDVLAILSAQQARRIKIHGDGADELGNNEASIHSQGRRKQHVGRQRLKATFTLDLPKPSEKRLHGLAWTDWELTYDSRLLGNQDPEL</sequence>
<feature type="region of interest" description="Disordered" evidence="1">
    <location>
        <begin position="42"/>
        <end position="64"/>
    </location>
</feature>
<dbReference type="Proteomes" id="UP000447873">
    <property type="component" value="Unassembled WGS sequence"/>
</dbReference>
<evidence type="ECO:0000256" key="1">
    <source>
        <dbReference type="SAM" id="MobiDB-lite"/>
    </source>
</evidence>
<gene>
    <name evidence="2" type="ORF">EG328_007833</name>
</gene>
<protein>
    <submittedName>
        <fullName evidence="2">Uncharacterized protein</fullName>
    </submittedName>
</protein>
<evidence type="ECO:0000313" key="3">
    <source>
        <dbReference type="Proteomes" id="UP000447873"/>
    </source>
</evidence>
<reference evidence="2 3" key="1">
    <citation type="submission" date="2018-12" db="EMBL/GenBank/DDBJ databases">
        <title>Venturia inaequalis Genome Resource.</title>
        <authorList>
            <person name="Lichtner F.J."/>
        </authorList>
    </citation>
    <scope>NUCLEOTIDE SEQUENCE [LARGE SCALE GENOMIC DNA]</scope>
    <source>
        <strain evidence="2 3">120213</strain>
    </source>
</reference>
<accession>A0A8H3YP04</accession>
<proteinExistence type="predicted"/>
<name>A0A8H3YP04_VENIN</name>